<accession>A0A2T0LPW8</accession>
<dbReference type="Gene3D" id="3.40.50.620">
    <property type="entry name" value="HUPs"/>
    <property type="match status" value="2"/>
</dbReference>
<dbReference type="InterPro" id="IPR006016">
    <property type="entry name" value="UspA"/>
</dbReference>
<evidence type="ECO:0000256" key="2">
    <source>
        <dbReference type="ARBA" id="ARBA00022741"/>
    </source>
</evidence>
<evidence type="ECO:0000313" key="5">
    <source>
        <dbReference type="EMBL" id="PRX45206.1"/>
    </source>
</evidence>
<dbReference type="GO" id="GO:0005524">
    <property type="term" value="F:ATP binding"/>
    <property type="evidence" value="ECO:0007669"/>
    <property type="project" value="UniProtKB-KW"/>
</dbReference>
<sequence length="301" mass="31216">MTTTGNAPILVGVDGSDSALRATAWAALAAARRHAPLLLVATLPGPAPYGAGVGIPDRFFVDLETEGRRRLAEAAETAKQAGGETATLEIRTEFHIGGPIPVLRERAREARLLVLGTRGLGELTGTFVGSVAVALVAHAPCPVTVVRGRTPGAEPPREGPVVVGVDGSPLSAAALGAAFEEAALRRTRLVAVHAWSDAALSASAGFSPGELPWAEIETAEQVVLAERLAGWRERYPDVPVDRIVTRDRPVRSLLHEAEHAQLLVVGSRGRGGFSGLLLGSTSNALVHSAPCPLLIVRPGAG</sequence>
<comment type="similarity">
    <text evidence="1">Belongs to the universal stress protein A family.</text>
</comment>
<dbReference type="OrthoDB" id="3404132at2"/>
<evidence type="ECO:0000256" key="1">
    <source>
        <dbReference type="ARBA" id="ARBA00008791"/>
    </source>
</evidence>
<keyword evidence="3" id="KW-0067">ATP-binding</keyword>
<organism evidence="5 6">
    <name type="scientific">Prauserella shujinwangii</name>
    <dbReference type="NCBI Taxonomy" id="1453103"/>
    <lineage>
        <taxon>Bacteria</taxon>
        <taxon>Bacillati</taxon>
        <taxon>Actinomycetota</taxon>
        <taxon>Actinomycetes</taxon>
        <taxon>Pseudonocardiales</taxon>
        <taxon>Pseudonocardiaceae</taxon>
        <taxon>Prauserella</taxon>
    </lineage>
</organism>
<dbReference type="AlphaFoldDB" id="A0A2T0LPW8"/>
<dbReference type="InterPro" id="IPR006015">
    <property type="entry name" value="Universal_stress_UspA"/>
</dbReference>
<keyword evidence="2" id="KW-0547">Nucleotide-binding</keyword>
<dbReference type="PANTHER" id="PTHR46268:SF27">
    <property type="entry name" value="UNIVERSAL STRESS PROTEIN RV2623"/>
    <property type="match status" value="1"/>
</dbReference>
<dbReference type="SUPFAM" id="SSF52402">
    <property type="entry name" value="Adenine nucleotide alpha hydrolases-like"/>
    <property type="match status" value="2"/>
</dbReference>
<evidence type="ECO:0000313" key="6">
    <source>
        <dbReference type="Proteomes" id="UP000238362"/>
    </source>
</evidence>
<dbReference type="Pfam" id="PF00582">
    <property type="entry name" value="Usp"/>
    <property type="match status" value="2"/>
</dbReference>
<feature type="domain" description="UspA" evidence="4">
    <location>
        <begin position="160"/>
        <end position="297"/>
    </location>
</feature>
<dbReference type="RefSeq" id="WP_106181129.1">
    <property type="nucleotide sequence ID" value="NZ_PVNH01000010.1"/>
</dbReference>
<comment type="caution">
    <text evidence="5">The sequence shown here is derived from an EMBL/GenBank/DDBJ whole genome shotgun (WGS) entry which is preliminary data.</text>
</comment>
<keyword evidence="6" id="KW-1185">Reference proteome</keyword>
<reference evidence="5 6" key="1">
    <citation type="submission" date="2018-03" db="EMBL/GenBank/DDBJ databases">
        <title>Genomic Encyclopedia of Type Strains, Phase III (KMG-III): the genomes of soil and plant-associated and newly described type strains.</title>
        <authorList>
            <person name="Whitman W."/>
        </authorList>
    </citation>
    <scope>NUCLEOTIDE SEQUENCE [LARGE SCALE GENOMIC DNA]</scope>
    <source>
        <strain evidence="5 6">CGMCC 4.7125</strain>
    </source>
</reference>
<evidence type="ECO:0000256" key="3">
    <source>
        <dbReference type="ARBA" id="ARBA00022840"/>
    </source>
</evidence>
<gene>
    <name evidence="5" type="ORF">B0I33_110306</name>
</gene>
<feature type="domain" description="UspA" evidence="4">
    <location>
        <begin position="8"/>
        <end position="147"/>
    </location>
</feature>
<evidence type="ECO:0000259" key="4">
    <source>
        <dbReference type="Pfam" id="PF00582"/>
    </source>
</evidence>
<dbReference type="EMBL" id="PVNH01000010">
    <property type="protein sequence ID" value="PRX45206.1"/>
    <property type="molecule type" value="Genomic_DNA"/>
</dbReference>
<dbReference type="Proteomes" id="UP000238362">
    <property type="component" value="Unassembled WGS sequence"/>
</dbReference>
<dbReference type="PRINTS" id="PR01438">
    <property type="entry name" value="UNVRSLSTRESS"/>
</dbReference>
<dbReference type="PANTHER" id="PTHR46268">
    <property type="entry name" value="STRESS RESPONSE PROTEIN NHAX"/>
    <property type="match status" value="1"/>
</dbReference>
<proteinExistence type="inferred from homology"/>
<name>A0A2T0LPW8_9PSEU</name>
<dbReference type="InterPro" id="IPR014729">
    <property type="entry name" value="Rossmann-like_a/b/a_fold"/>
</dbReference>
<protein>
    <submittedName>
        <fullName evidence="5">Nucleotide-binding universal stress UspA family protein</fullName>
    </submittedName>
</protein>